<protein>
    <submittedName>
        <fullName evidence="4">DnaJ domain-containing protein</fullName>
    </submittedName>
</protein>
<reference evidence="4 5" key="1">
    <citation type="submission" date="2020-12" db="EMBL/GenBank/DDBJ databases">
        <title>Halosimplex halophilum sp. nov. and Halosimplex salinum sp. nov., two new members of the genus Halosimplex.</title>
        <authorList>
            <person name="Cui H.L."/>
        </authorList>
    </citation>
    <scope>NUCLEOTIDE SEQUENCE [LARGE SCALE GENOMIC DNA]</scope>
    <source>
        <strain evidence="4 5">YGH94</strain>
    </source>
</reference>
<feature type="compositionally biased region" description="Polar residues" evidence="1">
    <location>
        <begin position="187"/>
        <end position="197"/>
    </location>
</feature>
<organism evidence="4 5">
    <name type="scientific">Halosimplex litoreum</name>
    <dbReference type="NCBI Taxonomy" id="1198301"/>
    <lineage>
        <taxon>Archaea</taxon>
        <taxon>Methanobacteriati</taxon>
        <taxon>Methanobacteriota</taxon>
        <taxon>Stenosarchaea group</taxon>
        <taxon>Halobacteria</taxon>
        <taxon>Halobacteriales</taxon>
        <taxon>Haloarculaceae</taxon>
        <taxon>Halosimplex</taxon>
    </lineage>
</organism>
<feature type="compositionally biased region" description="Low complexity" evidence="1">
    <location>
        <begin position="213"/>
        <end position="228"/>
    </location>
</feature>
<keyword evidence="5" id="KW-1185">Reference proteome</keyword>
<accession>A0A7T3KV45</accession>
<evidence type="ECO:0000259" key="3">
    <source>
        <dbReference type="PROSITE" id="PS50076"/>
    </source>
</evidence>
<dbReference type="InterPro" id="IPR001623">
    <property type="entry name" value="DnaJ_domain"/>
</dbReference>
<dbReference type="SMART" id="SM00271">
    <property type="entry name" value="DnaJ"/>
    <property type="match status" value="1"/>
</dbReference>
<dbReference type="KEGG" id="hlt:I7X12_19860"/>
<dbReference type="RefSeq" id="WP_198061736.1">
    <property type="nucleotide sequence ID" value="NZ_CP065856.1"/>
</dbReference>
<dbReference type="PANTHER" id="PTHR43096:SF58">
    <property type="entry name" value="CHAPERONE DNAJ-DOMAIN SUPERFAMILY PROTEIN"/>
    <property type="match status" value="1"/>
</dbReference>
<feature type="domain" description="J" evidence="3">
    <location>
        <begin position="4"/>
        <end position="68"/>
    </location>
</feature>
<feature type="transmembrane region" description="Helical" evidence="2">
    <location>
        <begin position="315"/>
        <end position="334"/>
    </location>
</feature>
<evidence type="ECO:0000256" key="1">
    <source>
        <dbReference type="SAM" id="MobiDB-lite"/>
    </source>
</evidence>
<dbReference type="EMBL" id="CP065856">
    <property type="protein sequence ID" value="QPV62939.1"/>
    <property type="molecule type" value="Genomic_DNA"/>
</dbReference>
<dbReference type="GO" id="GO:0005737">
    <property type="term" value="C:cytoplasm"/>
    <property type="evidence" value="ECO:0007669"/>
    <property type="project" value="TreeGrafter"/>
</dbReference>
<keyword evidence="2" id="KW-1133">Transmembrane helix</keyword>
<dbReference type="GO" id="GO:0042026">
    <property type="term" value="P:protein refolding"/>
    <property type="evidence" value="ECO:0007669"/>
    <property type="project" value="TreeGrafter"/>
</dbReference>
<feature type="transmembrane region" description="Helical" evidence="2">
    <location>
        <begin position="292"/>
        <end position="310"/>
    </location>
</feature>
<feature type="region of interest" description="Disordered" evidence="1">
    <location>
        <begin position="24"/>
        <end position="228"/>
    </location>
</feature>
<dbReference type="GO" id="GO:0051082">
    <property type="term" value="F:unfolded protein binding"/>
    <property type="evidence" value="ECO:0007669"/>
    <property type="project" value="TreeGrafter"/>
</dbReference>
<dbReference type="GeneID" id="60590799"/>
<feature type="transmembrane region" description="Helical" evidence="2">
    <location>
        <begin position="340"/>
        <end position="365"/>
    </location>
</feature>
<keyword evidence="2" id="KW-0812">Transmembrane</keyword>
<feature type="transmembrane region" description="Helical" evidence="2">
    <location>
        <begin position="267"/>
        <end position="286"/>
    </location>
</feature>
<evidence type="ECO:0000256" key="2">
    <source>
        <dbReference type="SAM" id="Phobius"/>
    </source>
</evidence>
<evidence type="ECO:0000313" key="5">
    <source>
        <dbReference type="Proteomes" id="UP000595001"/>
    </source>
</evidence>
<evidence type="ECO:0000313" key="4">
    <source>
        <dbReference type="EMBL" id="QPV62939.1"/>
    </source>
</evidence>
<keyword evidence="2" id="KW-0472">Membrane</keyword>
<dbReference type="SUPFAM" id="SSF46565">
    <property type="entry name" value="Chaperone J-domain"/>
    <property type="match status" value="1"/>
</dbReference>
<dbReference type="CDD" id="cd06257">
    <property type="entry name" value="DnaJ"/>
    <property type="match status" value="1"/>
</dbReference>
<proteinExistence type="predicted"/>
<dbReference type="InterPro" id="IPR036869">
    <property type="entry name" value="J_dom_sf"/>
</dbReference>
<name>A0A7T3KV45_9EURY</name>
<gene>
    <name evidence="4" type="ORF">I7X12_19860</name>
</gene>
<dbReference type="Gene3D" id="1.10.287.110">
    <property type="entry name" value="DnaJ domain"/>
    <property type="match status" value="1"/>
</dbReference>
<feature type="compositionally biased region" description="Basic residues" evidence="1">
    <location>
        <begin position="162"/>
        <end position="172"/>
    </location>
</feature>
<dbReference type="Proteomes" id="UP000595001">
    <property type="component" value="Chromosome"/>
</dbReference>
<dbReference type="PANTHER" id="PTHR43096">
    <property type="entry name" value="DNAJ HOMOLOG 1, MITOCHONDRIAL-RELATED"/>
    <property type="match status" value="1"/>
</dbReference>
<dbReference type="AlphaFoldDB" id="A0A7T3KV45"/>
<feature type="compositionally biased region" description="Basic and acidic residues" evidence="1">
    <location>
        <begin position="24"/>
        <end position="68"/>
    </location>
</feature>
<dbReference type="OrthoDB" id="11397at2157"/>
<dbReference type="Pfam" id="PF00226">
    <property type="entry name" value="DnaJ"/>
    <property type="match status" value="1"/>
</dbReference>
<dbReference type="PROSITE" id="PS50076">
    <property type="entry name" value="DNAJ_2"/>
    <property type="match status" value="1"/>
</dbReference>
<sequence length="367" mass="37934">MTETFYDRLGVADDATTEEIEDAYRESVKRVHPDVSDDVDAGERTKRLNEAKRVLTDGEERARYDRLGHATYTGEGTPDAGSTRTAAGSGDTESGSNSGAGSSSGSTTAGSRAGRSGTGGPSSDTATGTGRSDRRGNTWRGSQQRGRRSGSGRSTGETDRRRRDRARGRRRADARGAAAGSADETSRSTGESTGPSWQSGGTAAAAGGGGSAGSPSAQRQAAAGASNGPNVDWSWNAWDATGAWAVRNGSDGGGGLRLGRLFPVEQSVVLLVSTFVCYPFFVGATLFPGFPLIARVTVGVCTLLTFAYLLSIPEVAILVFGLWSVVVPILLLAIPGIGVFSLAGVIGLTATWVPLGMSVLTFSLVRS</sequence>
<dbReference type="PRINTS" id="PR00625">
    <property type="entry name" value="JDOMAIN"/>
</dbReference>
<feature type="compositionally biased region" description="Low complexity" evidence="1">
    <location>
        <begin position="94"/>
        <end position="115"/>
    </location>
</feature>